<feature type="domain" description="Proteasome adapter and scaffold protein ECM29 HEAT-repeat" evidence="6">
    <location>
        <begin position="1295"/>
        <end position="1456"/>
    </location>
</feature>
<dbReference type="InterPro" id="IPR011989">
    <property type="entry name" value="ARM-like"/>
</dbReference>
<dbReference type="GO" id="GO:0005737">
    <property type="term" value="C:cytoplasm"/>
    <property type="evidence" value="ECO:0007669"/>
    <property type="project" value="UniProtKB-SubCell"/>
</dbReference>
<dbReference type="InterPro" id="IPR016024">
    <property type="entry name" value="ARM-type_fold"/>
</dbReference>
<dbReference type="PANTHER" id="PTHR23346">
    <property type="entry name" value="TRANSLATIONAL ACTIVATOR GCN1-RELATED"/>
    <property type="match status" value="1"/>
</dbReference>
<feature type="domain" description="Proteasome component Ecm29 N-terminal" evidence="5">
    <location>
        <begin position="9"/>
        <end position="509"/>
    </location>
</feature>
<keyword evidence="4" id="KW-0647">Proteasome</keyword>
<keyword evidence="3" id="KW-0677">Repeat</keyword>
<dbReference type="InterPro" id="IPR055443">
    <property type="entry name" value="HEAT_ECM29"/>
</dbReference>
<evidence type="ECO:0000256" key="1">
    <source>
        <dbReference type="ARBA" id="ARBA00004496"/>
    </source>
</evidence>
<accession>Q6BMT4</accession>
<organism evidence="7 8">
    <name type="scientific">Debaryomyces hansenii (strain ATCC 36239 / CBS 767 / BCRC 21394 / JCM 1990 / NBRC 0083 / IGC 2968)</name>
    <name type="common">Yeast</name>
    <name type="synonym">Torulaspora hansenii</name>
    <dbReference type="NCBI Taxonomy" id="284592"/>
    <lineage>
        <taxon>Eukaryota</taxon>
        <taxon>Fungi</taxon>
        <taxon>Dikarya</taxon>
        <taxon>Ascomycota</taxon>
        <taxon>Saccharomycotina</taxon>
        <taxon>Pichiomycetes</taxon>
        <taxon>Debaryomycetaceae</taxon>
        <taxon>Debaryomyces</taxon>
    </lineage>
</organism>
<dbReference type="Pfam" id="PF24492">
    <property type="entry name" value="HEAT_ECM29"/>
    <property type="match status" value="1"/>
</dbReference>
<reference evidence="7 8" key="1">
    <citation type="journal article" date="2004" name="Nature">
        <title>Genome evolution in yeasts.</title>
        <authorList>
            <consortium name="Genolevures"/>
            <person name="Dujon B."/>
            <person name="Sherman D."/>
            <person name="Fischer G."/>
            <person name="Durrens P."/>
            <person name="Casaregola S."/>
            <person name="Lafontaine I."/>
            <person name="de Montigny J."/>
            <person name="Marck C."/>
            <person name="Neuveglise C."/>
            <person name="Talla E."/>
            <person name="Goffard N."/>
            <person name="Frangeul L."/>
            <person name="Aigle M."/>
            <person name="Anthouard V."/>
            <person name="Babour A."/>
            <person name="Barbe V."/>
            <person name="Barnay S."/>
            <person name="Blanchin S."/>
            <person name="Beckerich J.M."/>
            <person name="Beyne E."/>
            <person name="Bleykasten C."/>
            <person name="Boisrame A."/>
            <person name="Boyer J."/>
            <person name="Cattolico L."/>
            <person name="Confanioleri F."/>
            <person name="de Daruvar A."/>
            <person name="Despons L."/>
            <person name="Fabre E."/>
            <person name="Fairhead C."/>
            <person name="Ferry-Dumazet H."/>
            <person name="Groppi A."/>
            <person name="Hantraye F."/>
            <person name="Hennequin C."/>
            <person name="Jauniaux N."/>
            <person name="Joyet P."/>
            <person name="Kachouri R."/>
            <person name="Kerrest A."/>
            <person name="Koszul R."/>
            <person name="Lemaire M."/>
            <person name="Lesur I."/>
            <person name="Ma L."/>
            <person name="Muller H."/>
            <person name="Nicaud J.M."/>
            <person name="Nikolski M."/>
            <person name="Oztas S."/>
            <person name="Ozier-Kalogeropoulos O."/>
            <person name="Pellenz S."/>
            <person name="Potier S."/>
            <person name="Richard G.F."/>
            <person name="Straub M.L."/>
            <person name="Suleau A."/>
            <person name="Swennene D."/>
            <person name="Tekaia F."/>
            <person name="Wesolowski-Louvel M."/>
            <person name="Westhof E."/>
            <person name="Wirth B."/>
            <person name="Zeniou-Meyer M."/>
            <person name="Zivanovic I."/>
            <person name="Bolotin-Fukuhara M."/>
            <person name="Thierry A."/>
            <person name="Bouchier C."/>
            <person name="Caudron B."/>
            <person name="Scarpelli C."/>
            <person name="Gaillardin C."/>
            <person name="Weissenbach J."/>
            <person name="Wincker P."/>
            <person name="Souciet J.L."/>
        </authorList>
    </citation>
    <scope>NUCLEOTIDE SEQUENCE [LARGE SCALE GENOMIC DNA]</scope>
    <source>
        <strain evidence="8">ATCC 36239 / CBS 767 / BCRC 21394 / JCM 1990 / NBRC 0083 / IGC 2968</strain>
    </source>
</reference>
<evidence type="ECO:0000313" key="7">
    <source>
        <dbReference type="EMBL" id="CAG88797.2"/>
    </source>
</evidence>
<dbReference type="GO" id="GO:0042030">
    <property type="term" value="F:ATPase inhibitor activity"/>
    <property type="evidence" value="ECO:0007669"/>
    <property type="project" value="EnsemblFungi"/>
</dbReference>
<dbReference type="Gene3D" id="1.25.10.10">
    <property type="entry name" value="Leucine-rich Repeat Variant"/>
    <property type="match status" value="2"/>
</dbReference>
<dbReference type="eggNOG" id="KOG0915">
    <property type="taxonomic scope" value="Eukaryota"/>
</dbReference>
<comment type="subcellular location">
    <subcellularLocation>
        <location evidence="1">Cytoplasm</location>
    </subcellularLocation>
</comment>
<dbReference type="FunCoup" id="Q6BMT4">
    <property type="interactions" value="1053"/>
</dbReference>
<name>Q6BMT4_DEBHA</name>
<gene>
    <name evidence="7" type="ordered locus">DEHA2F02794g</name>
</gene>
<evidence type="ECO:0000256" key="3">
    <source>
        <dbReference type="ARBA" id="ARBA00022737"/>
    </source>
</evidence>
<dbReference type="KEGG" id="dha:DEHA2F02794g"/>
<protein>
    <submittedName>
        <fullName evidence="7">DEHA2F02794p</fullName>
    </submittedName>
</protein>
<dbReference type="SUPFAM" id="SSF48371">
    <property type="entry name" value="ARM repeat"/>
    <property type="match status" value="2"/>
</dbReference>
<dbReference type="GO" id="GO:0036503">
    <property type="term" value="P:ERAD pathway"/>
    <property type="evidence" value="ECO:0007669"/>
    <property type="project" value="TreeGrafter"/>
</dbReference>
<keyword evidence="8" id="KW-1185">Reference proteome</keyword>
<dbReference type="OrthoDB" id="16066at2759"/>
<sequence length="1835" mass="206505">MAEIELALINKVELRIALAEDDKKFEETLNLYLAPLLLKLSSPYTEVRQAILKIIQYLIPRISAARAIKLPVNALLDQVKNPKLPAGEGPPLVRLYSLLLISRSIERLSPEEKMNLVPKVIEHISTYPTSVSSRLFNVFCKLLESWKVPERDSNEFNDMNRFLQFDKYPQDEQFLAKAIGKFLLLQPNSTANPLQSPGLSIKDTSFFTQDAGVSYKSSQEIYLIKIRLLEFLKSGFQPKNIAIPLLIASCDSSSSISDPSEILFRKLDLNLEDSSIIDSLIELFLGSTETFIPPARPVLQEKILSILVKSKLAAQHSDISKLSSVALASDYSKLKRTAVHFIKWVSKNNGENHSLQAVKEFNIDMASQLRSNLMGEGWPRIDMAGVRNYSSAISQRSLQYEALGNILKSNPELIVQDFTYFEFLFQSLEGEESDLRSAIQDALSGLTTHLPNISLTSKNKLKNLAKRYLSFDKSESKENLQSCRYIAIKYINCAFPFSDSEARVICILGTSKDNRPDTIEEAQKGLHPHWFNILQSSNTLEFKATADLLGSNSKVEFPSFSDIVFTLKNELNTMKDQENARLLGCMGCSIQFILHTLVMQSIAGKSTVVVPDEEWLTRIEKAIEVDRTVINCLIKEISLVSQEDAIMDETSKSHESSFSVFLSIIFDCFVGQYRNNNKILSNITYGTTFTKLISLSPPKVIEKLSSFLNDLLSICNDKSLNESSSTQIAKSIGIIASHPINDNSVVNELLKKLVIEELQGSLSKSKLLSAGYLFSRLALRKRINFIDSELPSIFCEKLVGALKNLNTYNVALDCISQLAMFGVLGPELEVDIRIKACVSKLIEEIKIRVKKCDEKSVLTLSYLAMACNDTTNTEQLDQYEKLVYDTHVSKQIEYVFTSGEAFTILAAGWDSKVLERQMDIQDEAIEYIPKNTSRLPFILKMTLQSCKNTKPSLRKAGCIWLLSLVQYCGHLSDVKDRATEIHLMFMRFLADRDELVQESASRGLSIVYEMGDYDLKDTLVRGLLKSFTDSNSSALASGSVGHETELFEPELLKTNDGSVSTYKDVLNLASDVGDPSLVYKFMSLAKSSALWSSRKGMAFGLGSILSKSSLDELISSNKSLANKLIPKLYRYRYDPNSSVSKSMNDIWNALIKDSSKTVNDNFDLILNELLKEMGNKEWRVRQASTAALNDLLQTVSLEAYEERLEQIWSMSFRAMDDIKESVRKEGSGLTRSLATTLTRTADVKSGASTNKAKKVLSNLIPFLLGSKGLLSDAEDIKKFALETILKLCNVGGSAIKSFIPDLLDNFIGLMSSLEPEAVNYLVLNADKYNMKSNDIDAQRLQSLGHSPMMDAIEKLLDSLDDSLMPKTVRILQQSIKKSIGLPSKVCGSRVLVSLVIKHLELIKPYGDQLLKICINQLNDKNDTIASSYATAAGYLCRISSIDKIVEYSKVLSKLYFEGDDDRSREIAGIGSESMSKYSGDKFELALSAFLPLSFIGKHDNVKSVKQPFEREWIENTSGNNSIKLYMKEICDICETYLNSNQYGIRKTIGKAIVALCNSIEETSAFPQHVMNELFKILIEACKGKSWSGKELILESLISISIKSRMLINNDNDLFNKVNKVVLTEAKRRNKEYQKHSVKLMGKYLKEFPSNELIESYVDLMTGLLSDDYYEDSDDEMEQVKSSISMVKLEEERLLFIKNLFETISMPINDDLCNLMLKSSINLFKSKIDITWRSKVQINQNFLGFVKELIINDEVINTEEMELLFSIWKLLEDECLQSSTIENVKIQFIRFSKMLIVYLERVNEVKKAEIVTSSLTEFQNVETSAIIQSELLKTYD</sequence>
<evidence type="ECO:0000259" key="6">
    <source>
        <dbReference type="Pfam" id="PF24492"/>
    </source>
</evidence>
<dbReference type="Proteomes" id="UP000000599">
    <property type="component" value="Chromosome F"/>
</dbReference>
<evidence type="ECO:0000256" key="2">
    <source>
        <dbReference type="ARBA" id="ARBA00022490"/>
    </source>
</evidence>
<dbReference type="STRING" id="284592.Q6BMT4"/>
<dbReference type="HOGENOM" id="CLU_000880_2_1_1"/>
<dbReference type="Pfam" id="PF13001">
    <property type="entry name" value="ECM29_N"/>
    <property type="match status" value="1"/>
</dbReference>
<evidence type="ECO:0000256" key="4">
    <source>
        <dbReference type="ARBA" id="ARBA00022942"/>
    </source>
</evidence>
<dbReference type="GO" id="GO:0060090">
    <property type="term" value="F:molecular adaptor activity"/>
    <property type="evidence" value="ECO:0007669"/>
    <property type="project" value="EnsemblFungi"/>
</dbReference>
<dbReference type="VEuPathDB" id="FungiDB:DEHA2F02794g"/>
<dbReference type="GO" id="GO:0000502">
    <property type="term" value="C:proteasome complex"/>
    <property type="evidence" value="ECO:0007669"/>
    <property type="project" value="UniProtKB-KW"/>
</dbReference>
<proteinExistence type="predicted"/>
<dbReference type="OMA" id="CRIKDIE"/>
<keyword evidence="2" id="KW-0963">Cytoplasm</keyword>
<dbReference type="RefSeq" id="XP_460487.2">
    <property type="nucleotide sequence ID" value="XM_460487.1"/>
</dbReference>
<dbReference type="Pfam" id="PF23731">
    <property type="entry name" value="ARM_ECM29_C"/>
    <property type="match status" value="1"/>
</dbReference>
<evidence type="ECO:0000259" key="5">
    <source>
        <dbReference type="Pfam" id="PF13001"/>
    </source>
</evidence>
<dbReference type="GO" id="GO:0043248">
    <property type="term" value="P:proteasome assembly"/>
    <property type="evidence" value="ECO:0007669"/>
    <property type="project" value="EnsemblFungi"/>
</dbReference>
<evidence type="ECO:0000313" key="8">
    <source>
        <dbReference type="Proteomes" id="UP000000599"/>
    </source>
</evidence>
<dbReference type="InParanoid" id="Q6BMT4"/>
<dbReference type="PANTHER" id="PTHR23346:SF19">
    <property type="entry name" value="PROTEASOME ADAPTER AND SCAFFOLD PROTEIN ECM29"/>
    <property type="match status" value="1"/>
</dbReference>
<dbReference type="InterPro" id="IPR024372">
    <property type="entry name" value="Ecm29_N"/>
</dbReference>
<dbReference type="GeneID" id="2903071"/>
<dbReference type="GO" id="GO:0005634">
    <property type="term" value="C:nucleus"/>
    <property type="evidence" value="ECO:0007669"/>
    <property type="project" value="EnsemblFungi"/>
</dbReference>
<dbReference type="EMBL" id="CR382138">
    <property type="protein sequence ID" value="CAG88797.2"/>
    <property type="molecule type" value="Genomic_DNA"/>
</dbReference>